<comment type="caution">
    <text evidence="1">The sequence shown here is derived from an EMBL/GenBank/DDBJ whole genome shotgun (WGS) entry which is preliminary data.</text>
</comment>
<keyword evidence="2" id="KW-1185">Reference proteome</keyword>
<reference evidence="1" key="1">
    <citation type="submission" date="2022-04" db="EMBL/GenBank/DDBJ databases">
        <title>Jade perch genome.</title>
        <authorList>
            <person name="Chao B."/>
        </authorList>
    </citation>
    <scope>NUCLEOTIDE SEQUENCE</scope>
    <source>
        <strain evidence="1">CB-2022</strain>
    </source>
</reference>
<dbReference type="Proteomes" id="UP000831701">
    <property type="component" value="Chromosome 11"/>
</dbReference>
<protein>
    <submittedName>
        <fullName evidence="1">Uncharacterized protein</fullName>
    </submittedName>
</protein>
<gene>
    <name evidence="1" type="ORF">L3Q82_000753</name>
</gene>
<proteinExistence type="predicted"/>
<organism evidence="1 2">
    <name type="scientific">Scortum barcoo</name>
    <name type="common">barcoo grunter</name>
    <dbReference type="NCBI Taxonomy" id="214431"/>
    <lineage>
        <taxon>Eukaryota</taxon>
        <taxon>Metazoa</taxon>
        <taxon>Chordata</taxon>
        <taxon>Craniata</taxon>
        <taxon>Vertebrata</taxon>
        <taxon>Euteleostomi</taxon>
        <taxon>Actinopterygii</taxon>
        <taxon>Neopterygii</taxon>
        <taxon>Teleostei</taxon>
        <taxon>Neoteleostei</taxon>
        <taxon>Acanthomorphata</taxon>
        <taxon>Eupercaria</taxon>
        <taxon>Centrarchiformes</taxon>
        <taxon>Terapontoidei</taxon>
        <taxon>Terapontidae</taxon>
        <taxon>Scortum</taxon>
    </lineage>
</organism>
<sequence>MSHREEASGKTQDTLERLCLSAGLGTPRVPPEELEEVSGVREVWASLLQTDCCLRDPVPDQADEEDEDVRMLFLDYSSAFNTVIPHKLTTKRFHLGFNSTLCDWLQDFLTGSLVSGRITGNTDNTILKFADDTTVIGLISGGDETAYRREVASLVKWCDSNNLSLNTDKTRGDGPGHEEREEEAAPTSDDQRL</sequence>
<dbReference type="EMBL" id="CM041541">
    <property type="protein sequence ID" value="KAI3365743.1"/>
    <property type="molecule type" value="Genomic_DNA"/>
</dbReference>
<evidence type="ECO:0000313" key="1">
    <source>
        <dbReference type="EMBL" id="KAI3365743.1"/>
    </source>
</evidence>
<accession>A0ACB8WE58</accession>
<evidence type="ECO:0000313" key="2">
    <source>
        <dbReference type="Proteomes" id="UP000831701"/>
    </source>
</evidence>
<name>A0ACB8WE58_9TELE</name>